<sequence length="78" mass="8674">MMWFQTIVADLRFQARLCEARRQLRPSAWRLLPFLLVQVQPLGLQLPLPAHGALPEVGVGLHPASDSPEAATNSYQPT</sequence>
<name>A0A922SKD7_SPOEX</name>
<gene>
    <name evidence="2" type="ORF">HF086_017858</name>
</gene>
<reference evidence="2" key="1">
    <citation type="journal article" date="2021" name="G3 (Bethesda)">
        <title>Genome and transcriptome analysis of the beet armyworm Spodoptera exigua reveals targets for pest control. .</title>
        <authorList>
            <person name="Simon S."/>
            <person name="Breeschoten T."/>
            <person name="Jansen H.J."/>
            <person name="Dirks R.P."/>
            <person name="Schranz M.E."/>
            <person name="Ros V.I.D."/>
        </authorList>
    </citation>
    <scope>NUCLEOTIDE SEQUENCE</scope>
    <source>
        <strain evidence="2">TB_SE_WUR_2020</strain>
    </source>
</reference>
<organism evidence="2 3">
    <name type="scientific">Spodoptera exigua</name>
    <name type="common">Beet armyworm</name>
    <name type="synonym">Noctua fulgens</name>
    <dbReference type="NCBI Taxonomy" id="7107"/>
    <lineage>
        <taxon>Eukaryota</taxon>
        <taxon>Metazoa</taxon>
        <taxon>Ecdysozoa</taxon>
        <taxon>Arthropoda</taxon>
        <taxon>Hexapoda</taxon>
        <taxon>Insecta</taxon>
        <taxon>Pterygota</taxon>
        <taxon>Neoptera</taxon>
        <taxon>Endopterygota</taxon>
        <taxon>Lepidoptera</taxon>
        <taxon>Glossata</taxon>
        <taxon>Ditrysia</taxon>
        <taxon>Noctuoidea</taxon>
        <taxon>Noctuidae</taxon>
        <taxon>Amphipyrinae</taxon>
        <taxon>Spodoptera</taxon>
    </lineage>
</organism>
<dbReference type="EMBL" id="JACEFF010000230">
    <property type="protein sequence ID" value="KAH9641522.1"/>
    <property type="molecule type" value="Genomic_DNA"/>
</dbReference>
<dbReference type="AlphaFoldDB" id="A0A922SKD7"/>
<evidence type="ECO:0000256" key="1">
    <source>
        <dbReference type="SAM" id="MobiDB-lite"/>
    </source>
</evidence>
<proteinExistence type="predicted"/>
<protein>
    <submittedName>
        <fullName evidence="2">Uncharacterized protein</fullName>
    </submittedName>
</protein>
<comment type="caution">
    <text evidence="2">The sequence shown here is derived from an EMBL/GenBank/DDBJ whole genome shotgun (WGS) entry which is preliminary data.</text>
</comment>
<evidence type="ECO:0000313" key="2">
    <source>
        <dbReference type="EMBL" id="KAH9641522.1"/>
    </source>
</evidence>
<feature type="region of interest" description="Disordered" evidence="1">
    <location>
        <begin position="59"/>
        <end position="78"/>
    </location>
</feature>
<accession>A0A922SKD7</accession>
<dbReference type="Proteomes" id="UP000814243">
    <property type="component" value="Unassembled WGS sequence"/>
</dbReference>
<evidence type="ECO:0000313" key="3">
    <source>
        <dbReference type="Proteomes" id="UP000814243"/>
    </source>
</evidence>